<feature type="domain" description="CBS" evidence="3">
    <location>
        <begin position="38"/>
        <end position="98"/>
    </location>
</feature>
<accession>A0A928V4P4</accession>
<feature type="domain" description="CBS" evidence="3">
    <location>
        <begin position="109"/>
        <end position="173"/>
    </location>
</feature>
<dbReference type="EMBL" id="PRDL01000001">
    <property type="protein sequence ID" value="MBE8716811.1"/>
    <property type="molecule type" value="Genomic_DNA"/>
</dbReference>
<evidence type="ECO:0000313" key="4">
    <source>
        <dbReference type="EMBL" id="MBE8716811.1"/>
    </source>
</evidence>
<dbReference type="PANTHER" id="PTHR48108">
    <property type="entry name" value="CBS DOMAIN-CONTAINING PROTEIN CBSX2, CHLOROPLASTIC"/>
    <property type="match status" value="1"/>
</dbReference>
<dbReference type="AlphaFoldDB" id="A0A928V4P4"/>
<dbReference type="Gene3D" id="3.10.580.10">
    <property type="entry name" value="CBS-domain"/>
    <property type="match status" value="1"/>
</dbReference>
<dbReference type="InterPro" id="IPR000644">
    <property type="entry name" value="CBS_dom"/>
</dbReference>
<dbReference type="RefSeq" id="WP_193908175.1">
    <property type="nucleotide sequence ID" value="NZ_PRDL01000001.1"/>
</dbReference>
<proteinExistence type="predicted"/>
<evidence type="ECO:0000256" key="1">
    <source>
        <dbReference type="ARBA" id="ARBA00022737"/>
    </source>
</evidence>
<protein>
    <submittedName>
        <fullName evidence="4">CBS domain-containing protein</fullName>
    </submittedName>
</protein>
<reference evidence="4" key="1">
    <citation type="submission" date="2018-07" db="EMBL/GenBank/DDBJ databases">
        <title>Genome assembly of strain Ka43.</title>
        <authorList>
            <person name="Kukolya J."/>
            <person name="Nagy I."/>
            <person name="Horvath B."/>
            <person name="Toth A."/>
        </authorList>
    </citation>
    <scope>NUCLEOTIDE SEQUENCE</scope>
    <source>
        <strain evidence="4">KB43</strain>
    </source>
</reference>
<keyword evidence="5" id="KW-1185">Reference proteome</keyword>
<dbReference type="Pfam" id="PF00571">
    <property type="entry name" value="CBS"/>
    <property type="match status" value="2"/>
</dbReference>
<name>A0A928V4P4_9GAMM</name>
<organism evidence="4 5">
    <name type="scientific">Cellvibrio polysaccharolyticus</name>
    <dbReference type="NCBI Taxonomy" id="2082724"/>
    <lineage>
        <taxon>Bacteria</taxon>
        <taxon>Pseudomonadati</taxon>
        <taxon>Pseudomonadota</taxon>
        <taxon>Gammaproteobacteria</taxon>
        <taxon>Cellvibrionales</taxon>
        <taxon>Cellvibrionaceae</taxon>
        <taxon>Cellvibrio</taxon>
    </lineage>
</organism>
<evidence type="ECO:0000259" key="3">
    <source>
        <dbReference type="PROSITE" id="PS51371"/>
    </source>
</evidence>
<evidence type="ECO:0000256" key="2">
    <source>
        <dbReference type="PROSITE-ProRule" id="PRU00703"/>
    </source>
</evidence>
<dbReference type="InterPro" id="IPR046342">
    <property type="entry name" value="CBS_dom_sf"/>
</dbReference>
<dbReference type="PANTHER" id="PTHR48108:SF34">
    <property type="entry name" value="CBS DOMAIN-CONTAINING PROTEIN YHCV"/>
    <property type="match status" value="1"/>
</dbReference>
<dbReference type="InterPro" id="IPR051462">
    <property type="entry name" value="CBS_domain-containing"/>
</dbReference>
<evidence type="ECO:0000313" key="5">
    <source>
        <dbReference type="Proteomes" id="UP000652567"/>
    </source>
</evidence>
<keyword evidence="2" id="KW-0129">CBS domain</keyword>
<dbReference type="Proteomes" id="UP000652567">
    <property type="component" value="Unassembled WGS sequence"/>
</dbReference>
<dbReference type="PROSITE" id="PS51371">
    <property type="entry name" value="CBS"/>
    <property type="match status" value="2"/>
</dbReference>
<keyword evidence="1" id="KW-0677">Repeat</keyword>
<dbReference type="SUPFAM" id="SSF54631">
    <property type="entry name" value="CBS-domain pair"/>
    <property type="match status" value="1"/>
</dbReference>
<gene>
    <name evidence="4" type="ORF">C4F51_06360</name>
</gene>
<comment type="caution">
    <text evidence="4">The sequence shown here is derived from an EMBL/GenBank/DDBJ whole genome shotgun (WGS) entry which is preliminary data.</text>
</comment>
<sequence length="187" mass="21144">MKNLNVFSVDAIDHLVQPDEFDDVTAESSALTILTDFRSHRPHVVEAHISASEAVESMLQENVSLKLVVDTHGEFIGLVSYEDLSDQSIVLMQSANRVRRQEVLVADLMHSRESIHAINYEDFKRASVADIIYTLQRHGHQYYLVVDRNEHHIRGVVSSAEISRRLHKPVLVEKIPTVVDILSAVRG</sequence>